<reference evidence="1 2" key="1">
    <citation type="submission" date="2019-05" db="EMBL/GenBank/DDBJ databases">
        <title>Another draft genome of Portunus trituberculatus and its Hox gene families provides insights of decapod evolution.</title>
        <authorList>
            <person name="Jeong J.-H."/>
            <person name="Song I."/>
            <person name="Kim S."/>
            <person name="Choi T."/>
            <person name="Kim D."/>
            <person name="Ryu S."/>
            <person name="Kim W."/>
        </authorList>
    </citation>
    <scope>NUCLEOTIDE SEQUENCE [LARGE SCALE GENOMIC DNA]</scope>
    <source>
        <tissue evidence="1">Muscle</tissue>
    </source>
</reference>
<gene>
    <name evidence="1" type="ORF">E2C01_066631</name>
</gene>
<dbReference type="EMBL" id="VSRR010034540">
    <property type="protein sequence ID" value="MPC72329.1"/>
    <property type="molecule type" value="Genomic_DNA"/>
</dbReference>
<evidence type="ECO:0000313" key="1">
    <source>
        <dbReference type="EMBL" id="MPC72329.1"/>
    </source>
</evidence>
<accession>A0A5B7HRE2</accession>
<sequence>MHVSWGVGFLCARLQKSSTVGSYSQCKEVIRLSAPRECLQPRPVFSTVPELEVLVARKKEETGRRTMENGRRREKWARKYGGWLKYIVMDEERKGGGGQKWR</sequence>
<protein>
    <submittedName>
        <fullName evidence="1">Uncharacterized protein</fullName>
    </submittedName>
</protein>
<organism evidence="1 2">
    <name type="scientific">Portunus trituberculatus</name>
    <name type="common">Swimming crab</name>
    <name type="synonym">Neptunus trituberculatus</name>
    <dbReference type="NCBI Taxonomy" id="210409"/>
    <lineage>
        <taxon>Eukaryota</taxon>
        <taxon>Metazoa</taxon>
        <taxon>Ecdysozoa</taxon>
        <taxon>Arthropoda</taxon>
        <taxon>Crustacea</taxon>
        <taxon>Multicrustacea</taxon>
        <taxon>Malacostraca</taxon>
        <taxon>Eumalacostraca</taxon>
        <taxon>Eucarida</taxon>
        <taxon>Decapoda</taxon>
        <taxon>Pleocyemata</taxon>
        <taxon>Brachyura</taxon>
        <taxon>Eubrachyura</taxon>
        <taxon>Portunoidea</taxon>
        <taxon>Portunidae</taxon>
        <taxon>Portuninae</taxon>
        <taxon>Portunus</taxon>
    </lineage>
</organism>
<dbReference type="AlphaFoldDB" id="A0A5B7HRE2"/>
<name>A0A5B7HRE2_PORTR</name>
<keyword evidence="2" id="KW-1185">Reference proteome</keyword>
<proteinExistence type="predicted"/>
<comment type="caution">
    <text evidence="1">The sequence shown here is derived from an EMBL/GenBank/DDBJ whole genome shotgun (WGS) entry which is preliminary data.</text>
</comment>
<evidence type="ECO:0000313" key="2">
    <source>
        <dbReference type="Proteomes" id="UP000324222"/>
    </source>
</evidence>
<dbReference type="Proteomes" id="UP000324222">
    <property type="component" value="Unassembled WGS sequence"/>
</dbReference>